<proteinExistence type="predicted"/>
<evidence type="ECO:0008006" key="3">
    <source>
        <dbReference type="Google" id="ProtNLM"/>
    </source>
</evidence>
<gene>
    <name evidence="1" type="ORF">FYJ80_00125</name>
</gene>
<dbReference type="Proteomes" id="UP000460549">
    <property type="component" value="Unassembled WGS sequence"/>
</dbReference>
<organism evidence="1 2">
    <name type="scientific">Bullifex porci</name>
    <dbReference type="NCBI Taxonomy" id="2606638"/>
    <lineage>
        <taxon>Bacteria</taxon>
        <taxon>Pseudomonadati</taxon>
        <taxon>Spirochaetota</taxon>
        <taxon>Spirochaetia</taxon>
        <taxon>Spirochaetales</taxon>
        <taxon>Spirochaetaceae</taxon>
        <taxon>Bullifex</taxon>
    </lineage>
</organism>
<dbReference type="RefSeq" id="WP_154424095.1">
    <property type="nucleotide sequence ID" value="NZ_VUNN01000001.1"/>
</dbReference>
<dbReference type="EMBL" id="VUNN01000001">
    <property type="protein sequence ID" value="MSU05192.1"/>
    <property type="molecule type" value="Genomic_DNA"/>
</dbReference>
<name>A0A7X2PAJ8_9SPIO</name>
<reference evidence="1 2" key="1">
    <citation type="submission" date="2019-08" db="EMBL/GenBank/DDBJ databases">
        <title>In-depth cultivation of the pig gut microbiome towards novel bacterial diversity and tailored functional studies.</title>
        <authorList>
            <person name="Wylensek D."/>
            <person name="Hitch T.C.A."/>
            <person name="Clavel T."/>
        </authorList>
    </citation>
    <scope>NUCLEOTIDE SEQUENCE [LARGE SCALE GENOMIC DNA]</scope>
    <source>
        <strain evidence="1 2">NM-380-WT-3C1</strain>
    </source>
</reference>
<keyword evidence="2" id="KW-1185">Reference proteome</keyword>
<accession>A0A7X2PAJ8</accession>
<comment type="caution">
    <text evidence="1">The sequence shown here is derived from an EMBL/GenBank/DDBJ whole genome shotgun (WGS) entry which is preliminary data.</text>
</comment>
<protein>
    <recommendedName>
        <fullName evidence="3">Transposase (putative) YhgA-like domain-containing protein</fullName>
    </recommendedName>
</protein>
<evidence type="ECO:0000313" key="1">
    <source>
        <dbReference type="EMBL" id="MSU05192.1"/>
    </source>
</evidence>
<evidence type="ECO:0000313" key="2">
    <source>
        <dbReference type="Proteomes" id="UP000460549"/>
    </source>
</evidence>
<sequence>MSKTKDRAGKRFFSNPEHFSELVNISRLSDKIKTDPNCLSSQDPVVNKVLGKHKSLEVLIDKLYAAAFKDEKVSTYCLLGLENQSSFDKHMVLRVGLASLLLYDWQLSSIKDEEKLKLNYIIVLNMSDDIWKGPYSLREFISEEDLEYFGFLQTNVELIVVDPHTLDSSVINSLQTDLKYVLNTIKFKSDEEKLLKYFNSDEYFKNLNEVTYELLEALVDDKIPNDGGNNMCRAIEQMKKHTLEEGISLGTEKTLYELTRDGIITKETGANKLNITIEKFEKDMKSYFAK</sequence>
<dbReference type="AlphaFoldDB" id="A0A7X2PAJ8"/>